<reference evidence="3" key="1">
    <citation type="submission" date="2020-11" db="EMBL/GenBank/DDBJ databases">
        <title>Isolation and identification of active actinomycetes.</title>
        <authorList>
            <person name="Sun X."/>
        </authorList>
    </citation>
    <scope>NUCLEOTIDE SEQUENCE</scope>
    <source>
        <strain evidence="3">NEAU-A11</strain>
    </source>
</reference>
<evidence type="ECO:0000313" key="3">
    <source>
        <dbReference type="EMBL" id="MBG0562859.1"/>
    </source>
</evidence>
<dbReference type="InterPro" id="IPR006531">
    <property type="entry name" value="Gp5/Vgr_OB"/>
</dbReference>
<dbReference type="Pfam" id="PF04717">
    <property type="entry name" value="Phage_base_V"/>
    <property type="match status" value="1"/>
</dbReference>
<dbReference type="InterPro" id="IPR037026">
    <property type="entry name" value="Vgr_OB-fold_dom_sf"/>
</dbReference>
<dbReference type="Gene3D" id="2.40.50.230">
    <property type="entry name" value="Gp5 N-terminal domain"/>
    <property type="match status" value="1"/>
</dbReference>
<gene>
    <name evidence="3" type="ORF">I4J89_15485</name>
</gene>
<comment type="caution">
    <text evidence="3">The sequence shown here is derived from an EMBL/GenBank/DDBJ whole genome shotgun (WGS) entry which is preliminary data.</text>
</comment>
<keyword evidence="4" id="KW-1185">Reference proteome</keyword>
<feature type="domain" description="Gp5/Type VI secretion system Vgr protein OB-fold" evidence="2">
    <location>
        <begin position="20"/>
        <end position="91"/>
    </location>
</feature>
<proteinExistence type="predicted"/>
<name>A0A931G217_9ACTN</name>
<organism evidence="3 4">
    <name type="scientific">Actinoplanes aureus</name>
    <dbReference type="NCBI Taxonomy" id="2792083"/>
    <lineage>
        <taxon>Bacteria</taxon>
        <taxon>Bacillati</taxon>
        <taxon>Actinomycetota</taxon>
        <taxon>Actinomycetes</taxon>
        <taxon>Micromonosporales</taxon>
        <taxon>Micromonosporaceae</taxon>
        <taxon>Actinoplanes</taxon>
    </lineage>
</organism>
<evidence type="ECO:0000313" key="4">
    <source>
        <dbReference type="Proteomes" id="UP000598146"/>
    </source>
</evidence>
<dbReference type="Proteomes" id="UP000598146">
    <property type="component" value="Unassembled WGS sequence"/>
</dbReference>
<dbReference type="AlphaFoldDB" id="A0A931G217"/>
<evidence type="ECO:0000259" key="2">
    <source>
        <dbReference type="Pfam" id="PF04717"/>
    </source>
</evidence>
<dbReference type="SUPFAM" id="SSF69255">
    <property type="entry name" value="gp5 N-terminal domain-like"/>
    <property type="match status" value="1"/>
</dbReference>
<accession>A0A931G217</accession>
<feature type="region of interest" description="Disordered" evidence="1">
    <location>
        <begin position="212"/>
        <end position="239"/>
    </location>
</feature>
<protein>
    <submittedName>
        <fullName evidence="3">Type IV secretion protein Rhs</fullName>
    </submittedName>
</protein>
<feature type="compositionally biased region" description="Polar residues" evidence="1">
    <location>
        <begin position="230"/>
        <end position="239"/>
    </location>
</feature>
<dbReference type="EMBL" id="JADQTO010000006">
    <property type="protein sequence ID" value="MBG0562859.1"/>
    <property type="molecule type" value="Genomic_DNA"/>
</dbReference>
<sequence>MSTVPRSRSTDQRFFGVASAIVEEIEGDDECRVKLSLPWFDPGTITDWVPVVQPYAGGGYGFTFVPEKGDEVLVAFVHGDLRFPIVLGGLYNGVDKPPTARTDGRDQKLIRTKHGHQVLLDDQQSQAAVRVTSAAGHVVELDDKGKAIRIKAAAGASVSVTADERITIESKQGVTLKAPQVAIDAPSVTVGEGATHPVPFGDSLLTTFNTHTHGSAVGPTSPPVTPMLPTVNSTKVRTG</sequence>
<dbReference type="RefSeq" id="WP_196414649.1">
    <property type="nucleotide sequence ID" value="NZ_JADQTO010000006.1"/>
</dbReference>
<evidence type="ECO:0000256" key="1">
    <source>
        <dbReference type="SAM" id="MobiDB-lite"/>
    </source>
</evidence>